<sequence>MRFWPRNWSRSSWIELMTFMSGRFLARCARWPREGGVVGIVVAGTRRASSVGDCRGFAVLAHR</sequence>
<evidence type="ECO:0000313" key="2">
    <source>
        <dbReference type="Proteomes" id="UP001272137"/>
    </source>
</evidence>
<gene>
    <name evidence="1" type="ORF">C7S16_2552</name>
</gene>
<accession>A0AAW9CWH6</accession>
<proteinExistence type="predicted"/>
<name>A0AAW9CWH6_BURTH</name>
<reference evidence="1" key="1">
    <citation type="submission" date="2018-08" db="EMBL/GenBank/DDBJ databases">
        <title>Identification of Burkholderia cepacia strains that express a Burkholderia pseudomallei-like capsular polysaccharide.</title>
        <authorList>
            <person name="Burtnick M.N."/>
            <person name="Vongsouvath M."/>
            <person name="Newton P."/>
            <person name="Wuthiekanun V."/>
            <person name="Limmathurotsakul D."/>
            <person name="Brett P.J."/>
            <person name="Chantratita N."/>
            <person name="Dance D.A."/>
        </authorList>
    </citation>
    <scope>NUCLEOTIDE SEQUENCE</scope>
    <source>
        <strain evidence="1">SBXCC001</strain>
    </source>
</reference>
<organism evidence="1 2">
    <name type="scientific">Burkholderia thailandensis</name>
    <dbReference type="NCBI Taxonomy" id="57975"/>
    <lineage>
        <taxon>Bacteria</taxon>
        <taxon>Pseudomonadati</taxon>
        <taxon>Pseudomonadota</taxon>
        <taxon>Betaproteobacteria</taxon>
        <taxon>Burkholderiales</taxon>
        <taxon>Burkholderiaceae</taxon>
        <taxon>Burkholderia</taxon>
        <taxon>pseudomallei group</taxon>
    </lineage>
</organism>
<dbReference type="AlphaFoldDB" id="A0AAW9CWH6"/>
<dbReference type="Proteomes" id="UP001272137">
    <property type="component" value="Unassembled WGS sequence"/>
</dbReference>
<protein>
    <submittedName>
        <fullName evidence="1">Uncharacterized protein</fullName>
    </submittedName>
</protein>
<dbReference type="EMBL" id="QXCT01000002">
    <property type="protein sequence ID" value="MDW9254924.1"/>
    <property type="molecule type" value="Genomic_DNA"/>
</dbReference>
<comment type="caution">
    <text evidence="1">The sequence shown here is derived from an EMBL/GenBank/DDBJ whole genome shotgun (WGS) entry which is preliminary data.</text>
</comment>
<evidence type="ECO:0000313" key="1">
    <source>
        <dbReference type="EMBL" id="MDW9254924.1"/>
    </source>
</evidence>